<name>A0AAN2QUV8_9LACO</name>
<evidence type="ECO:0000313" key="2">
    <source>
        <dbReference type="EMBL" id="CUW11526.1"/>
    </source>
</evidence>
<evidence type="ECO:0000313" key="1">
    <source>
        <dbReference type="EMBL" id="CUW07428.1"/>
    </source>
</evidence>
<organism evidence="1 3">
    <name type="scientific">Leuconostoc inhae</name>
    <dbReference type="NCBI Taxonomy" id="178001"/>
    <lineage>
        <taxon>Bacteria</taxon>
        <taxon>Bacillati</taxon>
        <taxon>Bacillota</taxon>
        <taxon>Bacilli</taxon>
        <taxon>Lactobacillales</taxon>
        <taxon>Lactobacillaceae</taxon>
        <taxon>Leuconostoc</taxon>
    </lineage>
</organism>
<dbReference type="EMBL" id="FBTB01000012">
    <property type="protein sequence ID" value="CUW11526.1"/>
    <property type="molecule type" value="Genomic_DNA"/>
</dbReference>
<accession>A0AAN2QUV8</accession>
<keyword evidence="4" id="KW-1185">Reference proteome</keyword>
<dbReference type="EMBL" id="FBTU01000010">
    <property type="protein sequence ID" value="CUW07428.1"/>
    <property type="molecule type" value="Genomic_DNA"/>
</dbReference>
<dbReference type="Proteomes" id="UP000198868">
    <property type="component" value="Unassembled WGS sequence"/>
</dbReference>
<comment type="caution">
    <text evidence="1">The sequence shown here is derived from an EMBL/GenBank/DDBJ whole genome shotgun (WGS) entry which is preliminary data.</text>
</comment>
<evidence type="ECO:0000313" key="3">
    <source>
        <dbReference type="Proteomes" id="UP000198868"/>
    </source>
</evidence>
<reference evidence="3 4" key="1">
    <citation type="submission" date="2015-12" db="EMBL/GenBank/DDBJ databases">
        <authorList>
            <person name="Andreevskaya M."/>
        </authorList>
    </citation>
    <scope>NUCLEOTIDE SEQUENCE [LARGE SCALE GENOMIC DNA]</scope>
    <source>
        <strain evidence="2 4">KSL4-2</strain>
        <strain evidence="1 3">PL111</strain>
    </source>
</reference>
<gene>
    <name evidence="2" type="ORF">KSL4_0207</name>
    <name evidence="1" type="ORF">PL111_0482</name>
</gene>
<protein>
    <submittedName>
        <fullName evidence="1">Uncharacterized protein</fullName>
    </submittedName>
</protein>
<evidence type="ECO:0000313" key="4">
    <source>
        <dbReference type="Proteomes" id="UP000199047"/>
    </source>
</evidence>
<proteinExistence type="predicted"/>
<dbReference type="Proteomes" id="UP000199047">
    <property type="component" value="Unassembled WGS sequence"/>
</dbReference>
<dbReference type="AlphaFoldDB" id="A0AAN2QUV8"/>
<sequence>MSLAKTMNKGDNLASVTKAISELTDLFSLCFLEGLASV</sequence>